<protein>
    <submittedName>
        <fullName evidence="1">Uncharacterized protein</fullName>
    </submittedName>
</protein>
<organism evidence="1 2">
    <name type="scientific">Pleurodeles waltl</name>
    <name type="common">Iberian ribbed newt</name>
    <dbReference type="NCBI Taxonomy" id="8319"/>
    <lineage>
        <taxon>Eukaryota</taxon>
        <taxon>Metazoa</taxon>
        <taxon>Chordata</taxon>
        <taxon>Craniata</taxon>
        <taxon>Vertebrata</taxon>
        <taxon>Euteleostomi</taxon>
        <taxon>Amphibia</taxon>
        <taxon>Batrachia</taxon>
        <taxon>Caudata</taxon>
        <taxon>Salamandroidea</taxon>
        <taxon>Salamandridae</taxon>
        <taxon>Pleurodelinae</taxon>
        <taxon>Pleurodeles</taxon>
    </lineage>
</organism>
<comment type="caution">
    <text evidence="1">The sequence shown here is derived from an EMBL/GenBank/DDBJ whole genome shotgun (WGS) entry which is preliminary data.</text>
</comment>
<proteinExistence type="predicted"/>
<reference evidence="1" key="1">
    <citation type="journal article" date="2022" name="bioRxiv">
        <title>Sequencing and chromosome-scale assembly of the giantPleurodeles waltlgenome.</title>
        <authorList>
            <person name="Brown T."/>
            <person name="Elewa A."/>
            <person name="Iarovenko S."/>
            <person name="Subramanian E."/>
            <person name="Araus A.J."/>
            <person name="Petzold A."/>
            <person name="Susuki M."/>
            <person name="Suzuki K.-i.T."/>
            <person name="Hayashi T."/>
            <person name="Toyoda A."/>
            <person name="Oliveira C."/>
            <person name="Osipova E."/>
            <person name="Leigh N.D."/>
            <person name="Simon A."/>
            <person name="Yun M.H."/>
        </authorList>
    </citation>
    <scope>NUCLEOTIDE SEQUENCE</scope>
    <source>
        <strain evidence="1">20211129_DDA</strain>
        <tissue evidence="1">Liver</tissue>
    </source>
</reference>
<accession>A0AAV7QZ02</accession>
<sequence>MGPAARPPGPAGGASVEGLRSLPVHGWMPGWPAAWGHPFRLIFRWQGKTQQLRSLREVYKLLWLEEPIEEHPQSPRPDQRRWRRARWQTALTGIAKPDSETIASERRAVLESLVGI</sequence>
<evidence type="ECO:0000313" key="2">
    <source>
        <dbReference type="Proteomes" id="UP001066276"/>
    </source>
</evidence>
<dbReference type="Proteomes" id="UP001066276">
    <property type="component" value="Chromosome 6"/>
</dbReference>
<name>A0AAV7QZ02_PLEWA</name>
<evidence type="ECO:0000313" key="1">
    <source>
        <dbReference type="EMBL" id="KAJ1145230.1"/>
    </source>
</evidence>
<dbReference type="EMBL" id="JANPWB010000010">
    <property type="protein sequence ID" value="KAJ1145230.1"/>
    <property type="molecule type" value="Genomic_DNA"/>
</dbReference>
<dbReference type="AlphaFoldDB" id="A0AAV7QZ02"/>
<gene>
    <name evidence="1" type="ORF">NDU88_011521</name>
</gene>
<keyword evidence="2" id="KW-1185">Reference proteome</keyword>